<gene>
    <name evidence="1" type="ORF">ROI90_10220</name>
</gene>
<reference evidence="1 2" key="1">
    <citation type="submission" date="2023-10" db="EMBL/GenBank/DDBJ databases">
        <title>Hymenobacter endophyticus sp. nov., an isolate from the leaf tissues of wheat.</title>
        <authorList>
            <person name="Dai Y."/>
        </authorList>
    </citation>
    <scope>NUCLEOTIDE SEQUENCE [LARGE SCALE GENOMIC DNA]</scope>
    <source>
        <strain evidence="1 2">ZK17L-C2</strain>
    </source>
</reference>
<evidence type="ECO:0008006" key="3">
    <source>
        <dbReference type="Google" id="ProtNLM"/>
    </source>
</evidence>
<dbReference type="RefSeq" id="WP_315998247.1">
    <property type="nucleotide sequence ID" value="NZ_JAWDJT010000005.1"/>
</dbReference>
<accession>A0ABU3THB9</accession>
<comment type="caution">
    <text evidence="1">The sequence shown here is derived from an EMBL/GenBank/DDBJ whole genome shotgun (WGS) entry which is preliminary data.</text>
</comment>
<proteinExistence type="predicted"/>
<dbReference type="Proteomes" id="UP001250698">
    <property type="component" value="Unassembled WGS sequence"/>
</dbReference>
<evidence type="ECO:0000313" key="2">
    <source>
        <dbReference type="Proteomes" id="UP001250698"/>
    </source>
</evidence>
<name>A0ABU3THB9_9BACT</name>
<sequence>MYDPLGMPVVDKFKGHNFGGFVRIGTGYSYFLTPNVAVESVAAYQQGGFTSGYDGLKLNIGLRAYLAR</sequence>
<dbReference type="EMBL" id="JAWDJT010000005">
    <property type="protein sequence ID" value="MDU0370769.1"/>
    <property type="molecule type" value="Genomic_DNA"/>
</dbReference>
<keyword evidence="2" id="KW-1185">Reference proteome</keyword>
<evidence type="ECO:0000313" key="1">
    <source>
        <dbReference type="EMBL" id="MDU0370769.1"/>
    </source>
</evidence>
<protein>
    <recommendedName>
        <fullName evidence="3">Outer membrane protein beta-barrel domain-containing protein</fullName>
    </recommendedName>
</protein>
<organism evidence="1 2">
    <name type="scientific">Hymenobacter endophyticus</name>
    <dbReference type="NCBI Taxonomy" id="3076335"/>
    <lineage>
        <taxon>Bacteria</taxon>
        <taxon>Pseudomonadati</taxon>
        <taxon>Bacteroidota</taxon>
        <taxon>Cytophagia</taxon>
        <taxon>Cytophagales</taxon>
        <taxon>Hymenobacteraceae</taxon>
        <taxon>Hymenobacter</taxon>
    </lineage>
</organism>